<feature type="domain" description="Heme haloperoxidase family profile" evidence="9">
    <location>
        <begin position="48"/>
        <end position="255"/>
    </location>
</feature>
<keyword evidence="8" id="KW-0732">Signal</keyword>
<comment type="cofactor">
    <cofactor evidence="1">
        <name>heme b</name>
        <dbReference type="ChEBI" id="CHEBI:60344"/>
    </cofactor>
</comment>
<gene>
    <name evidence="10" type="ORF">VKT23_015159</name>
</gene>
<evidence type="ECO:0000256" key="3">
    <source>
        <dbReference type="ARBA" id="ARBA00022617"/>
    </source>
</evidence>
<dbReference type="PANTHER" id="PTHR33577:SF9">
    <property type="entry name" value="PEROXIDASE STCC"/>
    <property type="match status" value="1"/>
</dbReference>
<keyword evidence="6" id="KW-0408">Iron</keyword>
<comment type="similarity">
    <text evidence="7">Belongs to the chloroperoxidase family.</text>
</comment>
<dbReference type="Gene3D" id="1.10.489.10">
    <property type="entry name" value="Chloroperoxidase-like"/>
    <property type="match status" value="1"/>
</dbReference>
<dbReference type="InterPro" id="IPR036851">
    <property type="entry name" value="Chloroperoxidase-like_sf"/>
</dbReference>
<keyword evidence="3" id="KW-0349">Heme</keyword>
<evidence type="ECO:0000313" key="10">
    <source>
        <dbReference type="EMBL" id="KAK7444841.1"/>
    </source>
</evidence>
<accession>A0ABR1J3C9</accession>
<dbReference type="InterPro" id="IPR000028">
    <property type="entry name" value="Chloroperoxidase"/>
</dbReference>
<evidence type="ECO:0000256" key="2">
    <source>
        <dbReference type="ARBA" id="ARBA00022559"/>
    </source>
</evidence>
<name>A0ABR1J3C9_9AGAR</name>
<dbReference type="SUPFAM" id="SSF47571">
    <property type="entry name" value="Cloroperoxidase"/>
    <property type="match status" value="1"/>
</dbReference>
<dbReference type="Proteomes" id="UP001498398">
    <property type="component" value="Unassembled WGS sequence"/>
</dbReference>
<evidence type="ECO:0000256" key="4">
    <source>
        <dbReference type="ARBA" id="ARBA00022723"/>
    </source>
</evidence>
<evidence type="ECO:0000256" key="6">
    <source>
        <dbReference type="ARBA" id="ARBA00023004"/>
    </source>
</evidence>
<sequence>MFTSLLSFCTATVLFASLVNAGGSPDMLSSTRRKTSGQPREPSIVDWDAHQWMAPGPDDLRGPCPGLNTLANHGFLPRDGRGLNMSVILDAGLDGFNMQPDILTIAVKIAFLTTNDPFSFTLDDLKVHGNIEHDASLSRGDFALGDNVHFNETIFSTLNNSNPGVDYFNTTSAGQVQHQRLADSMMINPNNLTNTVKEFSVRSSESAFYLSVMGDPISGVAPKEFVRTFFREERLPIAEGWHRPETPITLDTLTPLALDIVNASNWTSSGGYPTIVLSPEGAHF</sequence>
<feature type="signal peptide" evidence="8">
    <location>
        <begin position="1"/>
        <end position="21"/>
    </location>
</feature>
<evidence type="ECO:0000256" key="5">
    <source>
        <dbReference type="ARBA" id="ARBA00023002"/>
    </source>
</evidence>
<protein>
    <recommendedName>
        <fullName evidence="9">Heme haloperoxidase family profile domain-containing protein</fullName>
    </recommendedName>
</protein>
<keyword evidence="5" id="KW-0560">Oxidoreductase</keyword>
<evidence type="ECO:0000256" key="7">
    <source>
        <dbReference type="ARBA" id="ARBA00025795"/>
    </source>
</evidence>
<proteinExistence type="inferred from homology"/>
<evidence type="ECO:0000256" key="8">
    <source>
        <dbReference type="SAM" id="SignalP"/>
    </source>
</evidence>
<organism evidence="10 11">
    <name type="scientific">Marasmiellus scandens</name>
    <dbReference type="NCBI Taxonomy" id="2682957"/>
    <lineage>
        <taxon>Eukaryota</taxon>
        <taxon>Fungi</taxon>
        <taxon>Dikarya</taxon>
        <taxon>Basidiomycota</taxon>
        <taxon>Agaricomycotina</taxon>
        <taxon>Agaricomycetes</taxon>
        <taxon>Agaricomycetidae</taxon>
        <taxon>Agaricales</taxon>
        <taxon>Marasmiineae</taxon>
        <taxon>Omphalotaceae</taxon>
        <taxon>Marasmiellus</taxon>
    </lineage>
</organism>
<dbReference type="PANTHER" id="PTHR33577">
    <property type="entry name" value="STERIGMATOCYSTIN BIOSYNTHESIS PEROXIDASE STCC-RELATED"/>
    <property type="match status" value="1"/>
</dbReference>
<dbReference type="PROSITE" id="PS51405">
    <property type="entry name" value="HEME_HALOPEROXIDASE"/>
    <property type="match status" value="1"/>
</dbReference>
<reference evidence="10 11" key="1">
    <citation type="submission" date="2024-01" db="EMBL/GenBank/DDBJ databases">
        <title>A draft genome for the cacao thread blight pathogen Marasmiellus scandens.</title>
        <authorList>
            <person name="Baruah I.K."/>
            <person name="Leung J."/>
            <person name="Bukari Y."/>
            <person name="Amoako-Attah I."/>
            <person name="Meinhardt L.W."/>
            <person name="Bailey B.A."/>
            <person name="Cohen S.P."/>
        </authorList>
    </citation>
    <scope>NUCLEOTIDE SEQUENCE [LARGE SCALE GENOMIC DNA]</scope>
    <source>
        <strain evidence="10 11">GH-19</strain>
    </source>
</reference>
<evidence type="ECO:0000259" key="9">
    <source>
        <dbReference type="PROSITE" id="PS51405"/>
    </source>
</evidence>
<dbReference type="Pfam" id="PF01328">
    <property type="entry name" value="Peroxidase_2"/>
    <property type="match status" value="1"/>
</dbReference>
<comment type="caution">
    <text evidence="10">The sequence shown here is derived from an EMBL/GenBank/DDBJ whole genome shotgun (WGS) entry which is preliminary data.</text>
</comment>
<evidence type="ECO:0000256" key="1">
    <source>
        <dbReference type="ARBA" id="ARBA00001970"/>
    </source>
</evidence>
<keyword evidence="2" id="KW-0575">Peroxidase</keyword>
<evidence type="ECO:0000313" key="11">
    <source>
        <dbReference type="Proteomes" id="UP001498398"/>
    </source>
</evidence>
<keyword evidence="4" id="KW-0479">Metal-binding</keyword>
<feature type="chain" id="PRO_5045438068" description="Heme haloperoxidase family profile domain-containing protein" evidence="8">
    <location>
        <begin position="22"/>
        <end position="284"/>
    </location>
</feature>
<keyword evidence="11" id="KW-1185">Reference proteome</keyword>
<dbReference type="EMBL" id="JBANRG010000049">
    <property type="protein sequence ID" value="KAK7444841.1"/>
    <property type="molecule type" value="Genomic_DNA"/>
</dbReference>